<sequence length="192" mass="21144">MTNDAGTIQVYDLIHHQDNSAGFQPLGGANPAVNIGLKWLCGCTGLFVVNPGGVYYAHYFESPSFDTDANFQTQVIDFLGSPALVNGFPGLLQYQTVFNSRDTRIYILTPEDENAPTTAQYAARMVQIRTAINGIIPLAPNAVEYLYVAPESTSRAGRYAMRSTVQGRALFQYDSGNTPPMRLYFETNLQPM</sequence>
<comment type="caution">
    <text evidence="1">The sequence shown here is derived from an EMBL/GenBank/DDBJ whole genome shotgun (WGS) entry which is preliminary data.</text>
</comment>
<proteinExistence type="predicted"/>
<dbReference type="Proteomes" id="UP000750711">
    <property type="component" value="Unassembled WGS sequence"/>
</dbReference>
<gene>
    <name evidence="1" type="ORF">GP486_005097</name>
</gene>
<evidence type="ECO:0000313" key="1">
    <source>
        <dbReference type="EMBL" id="KAH0557115.1"/>
    </source>
</evidence>
<reference evidence="1" key="1">
    <citation type="submission" date="2021-03" db="EMBL/GenBank/DDBJ databases">
        <title>Comparative genomics and phylogenomic investigation of the class Geoglossomycetes provide insights into ecological specialization and systematics.</title>
        <authorList>
            <person name="Melie T."/>
            <person name="Pirro S."/>
            <person name="Miller A.N."/>
            <person name="Quandt A."/>
        </authorList>
    </citation>
    <scope>NUCLEOTIDE SEQUENCE</scope>
    <source>
        <strain evidence="1">CAQ_001_2017</strain>
    </source>
</reference>
<organism evidence="1 2">
    <name type="scientific">Trichoglossum hirsutum</name>
    <dbReference type="NCBI Taxonomy" id="265104"/>
    <lineage>
        <taxon>Eukaryota</taxon>
        <taxon>Fungi</taxon>
        <taxon>Dikarya</taxon>
        <taxon>Ascomycota</taxon>
        <taxon>Pezizomycotina</taxon>
        <taxon>Geoglossomycetes</taxon>
        <taxon>Geoglossales</taxon>
        <taxon>Geoglossaceae</taxon>
        <taxon>Trichoglossum</taxon>
    </lineage>
</organism>
<name>A0A9P8L9U9_9PEZI</name>
<dbReference type="EMBL" id="JAGHQM010000906">
    <property type="protein sequence ID" value="KAH0557115.1"/>
    <property type="molecule type" value="Genomic_DNA"/>
</dbReference>
<dbReference type="AlphaFoldDB" id="A0A9P8L9U9"/>
<accession>A0A9P8L9U9</accession>
<protein>
    <submittedName>
        <fullName evidence="1">Uncharacterized protein</fullName>
    </submittedName>
</protein>
<evidence type="ECO:0000313" key="2">
    <source>
        <dbReference type="Proteomes" id="UP000750711"/>
    </source>
</evidence>
<keyword evidence="2" id="KW-1185">Reference proteome</keyword>